<evidence type="ECO:0000313" key="3">
    <source>
        <dbReference type="Proteomes" id="UP000249467"/>
    </source>
</evidence>
<keyword evidence="2" id="KW-0378">Hydrolase</keyword>
<dbReference type="AlphaFoldDB" id="A0A2W4WKR4"/>
<organism evidence="2 3">
    <name type="scientific">Pseudanabaena frigida</name>
    <dbReference type="NCBI Taxonomy" id="945775"/>
    <lineage>
        <taxon>Bacteria</taxon>
        <taxon>Bacillati</taxon>
        <taxon>Cyanobacteriota</taxon>
        <taxon>Cyanophyceae</taxon>
        <taxon>Pseudanabaenales</taxon>
        <taxon>Pseudanabaenaceae</taxon>
        <taxon>Pseudanabaena</taxon>
    </lineage>
</organism>
<reference evidence="2 3" key="1">
    <citation type="submission" date="2018-04" db="EMBL/GenBank/DDBJ databases">
        <authorList>
            <person name="Go L.Y."/>
            <person name="Mitchell J.A."/>
        </authorList>
    </citation>
    <scope>NUCLEOTIDE SEQUENCE [LARGE SCALE GENOMIC DNA]</scope>
    <source>
        <strain evidence="2">ULC066bin1</strain>
    </source>
</reference>
<reference evidence="2 3" key="2">
    <citation type="submission" date="2018-06" db="EMBL/GenBank/DDBJ databases">
        <title>Metagenomic assembly of (sub)arctic Cyanobacteria and their associated microbiome from non-axenic cultures.</title>
        <authorList>
            <person name="Baurain D."/>
        </authorList>
    </citation>
    <scope>NUCLEOTIDE SEQUENCE [LARGE SCALE GENOMIC DNA]</scope>
    <source>
        <strain evidence="2">ULC066bin1</strain>
    </source>
</reference>
<dbReference type="InterPro" id="IPR007409">
    <property type="entry name" value="Restrct_endonuc_type1_HsdR_N"/>
</dbReference>
<dbReference type="GO" id="GO:0003677">
    <property type="term" value="F:DNA binding"/>
    <property type="evidence" value="ECO:0007669"/>
    <property type="project" value="UniProtKB-KW"/>
</dbReference>
<keyword evidence="2" id="KW-0255">Endonuclease</keyword>
<comment type="caution">
    <text evidence="2">The sequence shown here is derived from an EMBL/GenBank/DDBJ whole genome shotgun (WGS) entry which is preliminary data.</text>
</comment>
<gene>
    <name evidence="2" type="ORF">DCF19_01055</name>
</gene>
<feature type="domain" description="Restriction endonuclease type I HsdR N-terminal" evidence="1">
    <location>
        <begin position="22"/>
        <end position="129"/>
    </location>
</feature>
<evidence type="ECO:0000259" key="1">
    <source>
        <dbReference type="Pfam" id="PF04313"/>
    </source>
</evidence>
<proteinExistence type="predicted"/>
<name>A0A2W4WKR4_9CYAN</name>
<dbReference type="GO" id="GO:0009307">
    <property type="term" value="P:DNA restriction-modification system"/>
    <property type="evidence" value="ECO:0007669"/>
    <property type="project" value="UniProtKB-KW"/>
</dbReference>
<dbReference type="GO" id="GO:0009035">
    <property type="term" value="F:type I site-specific deoxyribonuclease activity"/>
    <property type="evidence" value="ECO:0007669"/>
    <property type="project" value="UniProtKB-EC"/>
</dbReference>
<keyword evidence="2" id="KW-0540">Nuclease</keyword>
<dbReference type="Pfam" id="PF04313">
    <property type="entry name" value="HSDR_N"/>
    <property type="match status" value="1"/>
</dbReference>
<evidence type="ECO:0000313" key="2">
    <source>
        <dbReference type="EMBL" id="PZO45110.1"/>
    </source>
</evidence>
<dbReference type="GO" id="GO:0005524">
    <property type="term" value="F:ATP binding"/>
    <property type="evidence" value="ECO:0007669"/>
    <property type="project" value="UniProtKB-KW"/>
</dbReference>
<accession>A0A2W4WKR4</accession>
<dbReference type="EMBL" id="QBML01000001">
    <property type="protein sequence ID" value="PZO45110.1"/>
    <property type="molecule type" value="Genomic_DNA"/>
</dbReference>
<sequence>MAFTEDIAKLSEQVRKRLEHIQGEEATKQALILPFFTSLGYDIYDPTEVKPEYISDAATKRAGQFEKVDYAIRLNNAVVMVVEAKAVNEKLVSHDGQLRRYFTWTETAKVGIVTNGKEYRFFTDLRAENIMDEDPFFSFNILDYTPKDLENLKFFHRDNFDPAAITYHAEEIVYTKGITKQVSELLRNPSEDFIRLLLGAANLTDSRITKNVIEKFKPIVKKSIQNSLVDLISISLNQEIQAEPEVSLTEITLDPPIDSTETSASKIITTPEELEAFAKIQSFCKPEISHKDTASYFSIHLGNSTWWFVRLYFSNKKKNIIVRLPLEETKPLANNLEVQDCSGHIGSAATRVYISSINDLDQLAPLIQKACETEASKH</sequence>
<protein>
    <submittedName>
        <fullName evidence="2">Restriction endonuclease subunit R</fullName>
    </submittedName>
</protein>
<dbReference type="Proteomes" id="UP000249467">
    <property type="component" value="Unassembled WGS sequence"/>
</dbReference>